<reference evidence="1" key="2">
    <citation type="journal article" date="2015" name="Data Brief">
        <title>Shoot transcriptome of the giant reed, Arundo donax.</title>
        <authorList>
            <person name="Barrero R.A."/>
            <person name="Guerrero F.D."/>
            <person name="Moolhuijzen P."/>
            <person name="Goolsby J.A."/>
            <person name="Tidwell J."/>
            <person name="Bellgard S.E."/>
            <person name="Bellgard M.I."/>
        </authorList>
    </citation>
    <scope>NUCLEOTIDE SEQUENCE</scope>
    <source>
        <tissue evidence="1">Shoot tissue taken approximately 20 cm above the soil surface</tissue>
    </source>
</reference>
<dbReference type="EMBL" id="GBRH01249059">
    <property type="protein sequence ID" value="JAD48836.1"/>
    <property type="molecule type" value="Transcribed_RNA"/>
</dbReference>
<proteinExistence type="predicted"/>
<reference evidence="1" key="1">
    <citation type="submission" date="2014-09" db="EMBL/GenBank/DDBJ databases">
        <authorList>
            <person name="Magalhaes I.L.F."/>
            <person name="Oliveira U."/>
            <person name="Santos F.R."/>
            <person name="Vidigal T.H.D.A."/>
            <person name="Brescovit A.D."/>
            <person name="Santos A.J."/>
        </authorList>
    </citation>
    <scope>NUCLEOTIDE SEQUENCE</scope>
    <source>
        <tissue evidence="1">Shoot tissue taken approximately 20 cm above the soil surface</tissue>
    </source>
</reference>
<evidence type="ECO:0000313" key="1">
    <source>
        <dbReference type="EMBL" id="JAD48836.1"/>
    </source>
</evidence>
<protein>
    <submittedName>
        <fullName evidence="1">Uncharacterized protein</fullName>
    </submittedName>
</protein>
<organism evidence="1">
    <name type="scientific">Arundo donax</name>
    <name type="common">Giant reed</name>
    <name type="synonym">Donax arundinaceus</name>
    <dbReference type="NCBI Taxonomy" id="35708"/>
    <lineage>
        <taxon>Eukaryota</taxon>
        <taxon>Viridiplantae</taxon>
        <taxon>Streptophyta</taxon>
        <taxon>Embryophyta</taxon>
        <taxon>Tracheophyta</taxon>
        <taxon>Spermatophyta</taxon>
        <taxon>Magnoliopsida</taxon>
        <taxon>Liliopsida</taxon>
        <taxon>Poales</taxon>
        <taxon>Poaceae</taxon>
        <taxon>PACMAD clade</taxon>
        <taxon>Arundinoideae</taxon>
        <taxon>Arundineae</taxon>
        <taxon>Arundo</taxon>
    </lineage>
</organism>
<name>A0A0A9ACI3_ARUDO</name>
<accession>A0A0A9ACI3</accession>
<sequence>MALELAPIISIMKP</sequence>